<accession>A0A162WXS4</accession>
<dbReference type="InterPro" id="IPR012340">
    <property type="entry name" value="NA-bd_OB-fold"/>
</dbReference>
<dbReference type="SUPFAM" id="SSF50249">
    <property type="entry name" value="Nucleic acid-binding proteins"/>
    <property type="match status" value="1"/>
</dbReference>
<dbReference type="InParanoid" id="A0A162WXS4"/>
<dbReference type="Proteomes" id="UP000077315">
    <property type="component" value="Unassembled WGS sequence"/>
</dbReference>
<dbReference type="VEuPathDB" id="FungiDB:PHYBLDRAFT_70815"/>
<dbReference type="AlphaFoldDB" id="A0A162WXS4"/>
<keyword evidence="2" id="KW-1185">Reference proteome</keyword>
<dbReference type="RefSeq" id="XP_018289445.1">
    <property type="nucleotide sequence ID" value="XM_018442338.1"/>
</dbReference>
<organism evidence="1 2">
    <name type="scientific">Phycomyces blakesleeanus (strain ATCC 8743b / DSM 1359 / FGSC 10004 / NBRC 33097 / NRRL 1555)</name>
    <dbReference type="NCBI Taxonomy" id="763407"/>
    <lineage>
        <taxon>Eukaryota</taxon>
        <taxon>Fungi</taxon>
        <taxon>Fungi incertae sedis</taxon>
        <taxon>Mucoromycota</taxon>
        <taxon>Mucoromycotina</taxon>
        <taxon>Mucoromycetes</taxon>
        <taxon>Mucorales</taxon>
        <taxon>Phycomycetaceae</taxon>
        <taxon>Phycomyces</taxon>
    </lineage>
</organism>
<name>A0A162WXS4_PHYB8</name>
<protein>
    <submittedName>
        <fullName evidence="1">Uncharacterized protein</fullName>
    </submittedName>
</protein>
<dbReference type="Gene3D" id="2.40.50.140">
    <property type="entry name" value="Nucleic acid-binding proteins"/>
    <property type="match status" value="1"/>
</dbReference>
<dbReference type="OrthoDB" id="10432071at2759"/>
<dbReference type="EMBL" id="KV440986">
    <property type="protein sequence ID" value="OAD71405.1"/>
    <property type="molecule type" value="Genomic_DNA"/>
</dbReference>
<dbReference type="GeneID" id="29003244"/>
<evidence type="ECO:0000313" key="2">
    <source>
        <dbReference type="Proteomes" id="UP000077315"/>
    </source>
</evidence>
<proteinExistence type="predicted"/>
<reference evidence="2" key="1">
    <citation type="submission" date="2015-06" db="EMBL/GenBank/DDBJ databases">
        <title>Expansion of signal transduction pathways in fungi by whole-genome duplication.</title>
        <authorList>
            <consortium name="DOE Joint Genome Institute"/>
            <person name="Corrochano L.M."/>
            <person name="Kuo A."/>
            <person name="Marcet-Houben M."/>
            <person name="Polaino S."/>
            <person name="Salamov A."/>
            <person name="Villalobos J.M."/>
            <person name="Alvarez M.I."/>
            <person name="Avalos J."/>
            <person name="Benito E.P."/>
            <person name="Benoit I."/>
            <person name="Burger G."/>
            <person name="Camino L.P."/>
            <person name="Canovas D."/>
            <person name="Cerda-Olmedo E."/>
            <person name="Cheng J.-F."/>
            <person name="Dominguez A."/>
            <person name="Elias M."/>
            <person name="Eslava A.P."/>
            <person name="Glaser F."/>
            <person name="Grimwood J."/>
            <person name="Gutierrez G."/>
            <person name="Heitman J."/>
            <person name="Henrissat B."/>
            <person name="Iturriaga E.A."/>
            <person name="Lang B.F."/>
            <person name="Lavin J.L."/>
            <person name="Lee S."/>
            <person name="Li W."/>
            <person name="Lindquist E."/>
            <person name="Lopez-Garcia S."/>
            <person name="Luque E.M."/>
            <person name="Marcos A.T."/>
            <person name="Martin J."/>
            <person name="McCluskey K."/>
            <person name="Medina H.R."/>
            <person name="Miralles-Duran A."/>
            <person name="Miyazaki A."/>
            <person name="Munoz-Torres E."/>
            <person name="Oguiza J.A."/>
            <person name="Ohm R."/>
            <person name="Olmedo M."/>
            <person name="Orejas M."/>
            <person name="Ortiz-Castellanos L."/>
            <person name="Pisabarro A.G."/>
            <person name="Rodriguez-Romero J."/>
            <person name="Ruiz-Herrera J."/>
            <person name="Ruiz-Vazquez R."/>
            <person name="Sanz C."/>
            <person name="Schackwitz W."/>
            <person name="Schmutz J."/>
            <person name="Shahriari M."/>
            <person name="Shelest E."/>
            <person name="Silva-Franco F."/>
            <person name="Soanes D."/>
            <person name="Syed K."/>
            <person name="Tagua V.G."/>
            <person name="Talbot N.J."/>
            <person name="Thon M."/>
            <person name="De vries R.P."/>
            <person name="Wiebenga A."/>
            <person name="Yadav J.S."/>
            <person name="Braun E.L."/>
            <person name="Baker S."/>
            <person name="Garre V."/>
            <person name="Horwitz B."/>
            <person name="Torres-Martinez S."/>
            <person name="Idnurm A."/>
            <person name="Herrera-Estrella A."/>
            <person name="Gabaldon T."/>
            <person name="Grigoriev I.V."/>
        </authorList>
    </citation>
    <scope>NUCLEOTIDE SEQUENCE [LARGE SCALE GENOMIC DNA]</scope>
    <source>
        <strain evidence="2">NRRL 1555(-)</strain>
    </source>
</reference>
<gene>
    <name evidence="1" type="ORF">PHYBLDRAFT_70815</name>
</gene>
<sequence>MEQNGIYKVYIEDVSTFRMIMWRCRQSGCDEILSPIVARDPTGSSGSSKDDPRYCRKCQQTVTNPVASYYVTMLVCDMAKDKLTEYKLYSGAVETLIGCEVDELLEASMIDDVPDLLELLRIALRGSLCDIFLRSEKKDEDVVSSIYLHGRNGLQMLFLKN</sequence>
<evidence type="ECO:0000313" key="1">
    <source>
        <dbReference type="EMBL" id="OAD71405.1"/>
    </source>
</evidence>